<name>A0A5E4SG76_9BURK</name>
<protein>
    <submittedName>
        <fullName evidence="1">Uncharacterized protein</fullName>
    </submittedName>
</protein>
<dbReference type="EMBL" id="CABPSA010000001">
    <property type="protein sequence ID" value="VVD74171.1"/>
    <property type="molecule type" value="Genomic_DNA"/>
</dbReference>
<gene>
    <name evidence="1" type="ORF">PCO31010_00782</name>
</gene>
<evidence type="ECO:0000313" key="2">
    <source>
        <dbReference type="Proteomes" id="UP000343335"/>
    </source>
</evidence>
<sequence>MPLHPRPSDLTIDQLRSLWLTNKDPGVRQALEELVFRREQVRRKEAVIRRVETLYPIINQAWREEVGGTLIALEWLKSALGENRESRGDLPHIRGAIDQ</sequence>
<reference evidence="1 2" key="1">
    <citation type="submission" date="2019-08" db="EMBL/GenBank/DDBJ databases">
        <authorList>
            <person name="Peeters C."/>
        </authorList>
    </citation>
    <scope>NUCLEOTIDE SEQUENCE [LARGE SCALE GENOMIC DNA]</scope>
    <source>
        <strain evidence="1 2">LMG 31010</strain>
    </source>
</reference>
<dbReference type="OrthoDB" id="8943088at2"/>
<dbReference type="RefSeq" id="WP_150663041.1">
    <property type="nucleotide sequence ID" value="NZ_CABPSA010000001.1"/>
</dbReference>
<dbReference type="AlphaFoldDB" id="A0A5E4SG76"/>
<evidence type="ECO:0000313" key="1">
    <source>
        <dbReference type="EMBL" id="VVD74171.1"/>
    </source>
</evidence>
<dbReference type="Proteomes" id="UP000343335">
    <property type="component" value="Unassembled WGS sequence"/>
</dbReference>
<proteinExistence type="predicted"/>
<organism evidence="1 2">
    <name type="scientific">Pandoraea commovens</name>
    <dbReference type="NCBI Taxonomy" id="2508289"/>
    <lineage>
        <taxon>Bacteria</taxon>
        <taxon>Pseudomonadati</taxon>
        <taxon>Pseudomonadota</taxon>
        <taxon>Betaproteobacteria</taxon>
        <taxon>Burkholderiales</taxon>
        <taxon>Burkholderiaceae</taxon>
        <taxon>Pandoraea</taxon>
    </lineage>
</organism>
<accession>A0A5E4SG76</accession>